<dbReference type="EMBL" id="BMGJ01000007">
    <property type="protein sequence ID" value="GGD64967.1"/>
    <property type="molecule type" value="Genomic_DNA"/>
</dbReference>
<name>A0ABQ1RF24_9ALTE</name>
<keyword evidence="6" id="KW-1185">Reference proteome</keyword>
<comment type="similarity">
    <text evidence="2">Belongs to the ACC deaminase/D-cysteine desulfhydrase family.</text>
</comment>
<keyword evidence="3" id="KW-0663">Pyridoxal phosphate</keyword>
<gene>
    <name evidence="5" type="ORF">GCM10011357_20390</name>
</gene>
<dbReference type="Pfam" id="PF00291">
    <property type="entry name" value="PALP"/>
    <property type="match status" value="1"/>
</dbReference>
<feature type="domain" description="Tryptophan synthase beta chain-like PALP" evidence="4">
    <location>
        <begin position="27"/>
        <end position="291"/>
    </location>
</feature>
<reference evidence="6" key="1">
    <citation type="journal article" date="2019" name="Int. J. Syst. Evol. Microbiol.">
        <title>The Global Catalogue of Microorganisms (GCM) 10K type strain sequencing project: providing services to taxonomists for standard genome sequencing and annotation.</title>
        <authorList>
            <consortium name="The Broad Institute Genomics Platform"/>
            <consortium name="The Broad Institute Genome Sequencing Center for Infectious Disease"/>
            <person name="Wu L."/>
            <person name="Ma J."/>
        </authorList>
    </citation>
    <scope>NUCLEOTIDE SEQUENCE [LARGE SCALE GENOMIC DNA]</scope>
    <source>
        <strain evidence="6">CGMCC 1.12923</strain>
    </source>
</reference>
<dbReference type="SUPFAM" id="SSF53686">
    <property type="entry name" value="Tryptophan synthase beta subunit-like PLP-dependent enzymes"/>
    <property type="match status" value="1"/>
</dbReference>
<dbReference type="InterPro" id="IPR036052">
    <property type="entry name" value="TrpB-like_PALP_sf"/>
</dbReference>
<dbReference type="PIRSF" id="PIRSF006278">
    <property type="entry name" value="ACCD_DCysDesulf"/>
    <property type="match status" value="1"/>
</dbReference>
<comment type="caution">
    <text evidence="5">The sequence shown here is derived from an EMBL/GenBank/DDBJ whole genome shotgun (WGS) entry which is preliminary data.</text>
</comment>
<dbReference type="PANTHER" id="PTHR43780:SF2">
    <property type="entry name" value="1-AMINOCYCLOPROPANE-1-CARBOXYLATE DEAMINASE-RELATED"/>
    <property type="match status" value="1"/>
</dbReference>
<evidence type="ECO:0000259" key="4">
    <source>
        <dbReference type="Pfam" id="PF00291"/>
    </source>
</evidence>
<protein>
    <submittedName>
        <fullName evidence="5">1-aminocyclopropane-1-carboxylate deaminase</fullName>
    </submittedName>
</protein>
<evidence type="ECO:0000256" key="1">
    <source>
        <dbReference type="ARBA" id="ARBA00001933"/>
    </source>
</evidence>
<sequence>MTATIEQQLNIVTPSPVQRLKVNWPGSEKLRLFIKRDDLIHPVISGNKWRKLKYALSGAIDNGVTEIISFGGGHSNHLHALSYACMELDIRLIALVRGDYSEHPTATLKDLQSWATQIHFLDKKTYARRTEPDFIRQWQSAYPQALIIPEGGSQKQALAGVGEIYTELTEEFDAIVTPVGSGGTLAGLITAQPLSTLIGIGVLKGEGYLERLVTDLLPGGILTPWQILHRFHCGGYAKVSAELTTFCQDFNRQTGINIEPVYSGKLFFALQQLIAGDYFSPGSRILALHTGGLRT</sequence>
<dbReference type="InterPro" id="IPR001926">
    <property type="entry name" value="TrpB-like_PALP"/>
</dbReference>
<dbReference type="InterPro" id="IPR027278">
    <property type="entry name" value="ACCD_DCysDesulf"/>
</dbReference>
<dbReference type="Gene3D" id="3.40.50.1100">
    <property type="match status" value="2"/>
</dbReference>
<proteinExistence type="inferred from homology"/>
<dbReference type="Proteomes" id="UP000614272">
    <property type="component" value="Unassembled WGS sequence"/>
</dbReference>
<evidence type="ECO:0000313" key="5">
    <source>
        <dbReference type="EMBL" id="GGD64967.1"/>
    </source>
</evidence>
<evidence type="ECO:0000256" key="2">
    <source>
        <dbReference type="ARBA" id="ARBA00008639"/>
    </source>
</evidence>
<evidence type="ECO:0000256" key="3">
    <source>
        <dbReference type="ARBA" id="ARBA00022898"/>
    </source>
</evidence>
<organism evidence="5 6">
    <name type="scientific">Lacimicrobium alkaliphilum</name>
    <dbReference type="NCBI Taxonomy" id="1526571"/>
    <lineage>
        <taxon>Bacteria</taxon>
        <taxon>Pseudomonadati</taxon>
        <taxon>Pseudomonadota</taxon>
        <taxon>Gammaproteobacteria</taxon>
        <taxon>Alteromonadales</taxon>
        <taxon>Alteromonadaceae</taxon>
        <taxon>Lacimicrobium</taxon>
    </lineage>
</organism>
<accession>A0ABQ1RF24</accession>
<comment type="cofactor">
    <cofactor evidence="1">
        <name>pyridoxal 5'-phosphate</name>
        <dbReference type="ChEBI" id="CHEBI:597326"/>
    </cofactor>
</comment>
<dbReference type="RefSeq" id="WP_099034357.1">
    <property type="nucleotide sequence ID" value="NZ_BMGJ01000007.1"/>
</dbReference>
<evidence type="ECO:0000313" key="6">
    <source>
        <dbReference type="Proteomes" id="UP000614272"/>
    </source>
</evidence>
<dbReference type="PANTHER" id="PTHR43780">
    <property type="entry name" value="1-AMINOCYCLOPROPANE-1-CARBOXYLATE DEAMINASE-RELATED"/>
    <property type="match status" value="1"/>
</dbReference>